<dbReference type="Proteomes" id="UP000466442">
    <property type="component" value="Linkage Group LG12"/>
</dbReference>
<protein>
    <submittedName>
        <fullName evidence="1">Uncharacterized protein</fullName>
    </submittedName>
</protein>
<evidence type="ECO:0000313" key="2">
    <source>
        <dbReference type="Proteomes" id="UP000466442"/>
    </source>
</evidence>
<gene>
    <name evidence="1" type="ORF">GE061_004412</name>
</gene>
<proteinExistence type="predicted"/>
<keyword evidence="2" id="KW-1185">Reference proteome</keyword>
<accession>A0A8S9X1R3</accession>
<dbReference type="OrthoDB" id="410404at2759"/>
<organism evidence="1 2">
    <name type="scientific">Apolygus lucorum</name>
    <name type="common">Small green plant bug</name>
    <name type="synonym">Lygocoris lucorum</name>
    <dbReference type="NCBI Taxonomy" id="248454"/>
    <lineage>
        <taxon>Eukaryota</taxon>
        <taxon>Metazoa</taxon>
        <taxon>Ecdysozoa</taxon>
        <taxon>Arthropoda</taxon>
        <taxon>Hexapoda</taxon>
        <taxon>Insecta</taxon>
        <taxon>Pterygota</taxon>
        <taxon>Neoptera</taxon>
        <taxon>Paraneoptera</taxon>
        <taxon>Hemiptera</taxon>
        <taxon>Heteroptera</taxon>
        <taxon>Panheteroptera</taxon>
        <taxon>Cimicomorpha</taxon>
        <taxon>Miridae</taxon>
        <taxon>Mirini</taxon>
        <taxon>Apolygus</taxon>
    </lineage>
</organism>
<dbReference type="EMBL" id="WIXP02000012">
    <property type="protein sequence ID" value="KAF6202016.1"/>
    <property type="molecule type" value="Genomic_DNA"/>
</dbReference>
<comment type="caution">
    <text evidence="1">The sequence shown here is derived from an EMBL/GenBank/DDBJ whole genome shotgun (WGS) entry which is preliminary data.</text>
</comment>
<reference evidence="1" key="1">
    <citation type="journal article" date="2021" name="Mol. Ecol. Resour.">
        <title>Apolygus lucorum genome provides insights into omnivorousness and mesophyll feeding.</title>
        <authorList>
            <person name="Liu Y."/>
            <person name="Liu H."/>
            <person name="Wang H."/>
            <person name="Huang T."/>
            <person name="Liu B."/>
            <person name="Yang B."/>
            <person name="Yin L."/>
            <person name="Li B."/>
            <person name="Zhang Y."/>
            <person name="Zhang S."/>
            <person name="Jiang F."/>
            <person name="Zhang X."/>
            <person name="Ren Y."/>
            <person name="Wang B."/>
            <person name="Wang S."/>
            <person name="Lu Y."/>
            <person name="Wu K."/>
            <person name="Fan W."/>
            <person name="Wang G."/>
        </authorList>
    </citation>
    <scope>NUCLEOTIDE SEQUENCE</scope>
    <source>
        <strain evidence="1">12Hb</strain>
    </source>
</reference>
<dbReference type="AlphaFoldDB" id="A0A8S9X1R3"/>
<sequence length="210" mass="24890">MTKRCQAEEFKVKTKRYQAEEFKVMTKRCQAEEFKVLTTRYQAAEFKVMTKRCQAEEFKVMTKRCQAEEFKVLTTRYQVQEFKVMTKRCQAEEFKVKTKRYQAAEFKGLKNFASIRPVFFTALKPELRKNCSGLKGRFSVGFWEPCLTQRSSPGDDEQTPKLMSQIGDWDIIRFVKVGRLRWGGHVARMTPREIPWKLLDETLQNKRRLG</sequence>
<evidence type="ECO:0000313" key="1">
    <source>
        <dbReference type="EMBL" id="KAF6202016.1"/>
    </source>
</evidence>
<name>A0A8S9X1R3_APOLU</name>